<dbReference type="Pfam" id="PF22776">
    <property type="entry name" value="K_trans_C"/>
    <property type="match status" value="1"/>
</dbReference>
<feature type="non-terminal residue" evidence="2">
    <location>
        <position position="1"/>
    </location>
</feature>
<dbReference type="EMBL" id="BKCJ011246537">
    <property type="protein sequence ID" value="GFD09586.1"/>
    <property type="molecule type" value="Genomic_DNA"/>
</dbReference>
<evidence type="ECO:0000313" key="2">
    <source>
        <dbReference type="EMBL" id="GFD09586.1"/>
    </source>
</evidence>
<dbReference type="InterPro" id="IPR053952">
    <property type="entry name" value="K_trans_C"/>
</dbReference>
<sequence length="159" mass="17753">IGLVFTDLTSGIPANFSRFVTNLPAFHRILVFVCVKAVPVPYVPPAERMWIRLSLNLLTGLLISSDMTGYEDELVPSSRSSGEYRLAVIGNSDFSATRAFESEESMQQISVSVGFPTIESITDIVEMGPQLKRRQVTFAIDDHNESDIDPKELQMREEL</sequence>
<gene>
    <name evidence="2" type="ORF">Tci_881555</name>
</gene>
<dbReference type="PANTHER" id="PTHR30540:SF6">
    <property type="entry name" value="POTASSIUM TRANSPORTER 2"/>
    <property type="match status" value="1"/>
</dbReference>
<evidence type="ECO:0000259" key="1">
    <source>
        <dbReference type="Pfam" id="PF22776"/>
    </source>
</evidence>
<proteinExistence type="predicted"/>
<protein>
    <submittedName>
        <fullName evidence="2">Potassium transporter 2-like isoform X1</fullName>
    </submittedName>
</protein>
<comment type="caution">
    <text evidence="2">The sequence shown here is derived from an EMBL/GenBank/DDBJ whole genome shotgun (WGS) entry which is preliminary data.</text>
</comment>
<dbReference type="GO" id="GO:0005886">
    <property type="term" value="C:plasma membrane"/>
    <property type="evidence" value="ECO:0007669"/>
    <property type="project" value="TreeGrafter"/>
</dbReference>
<dbReference type="GO" id="GO:0015079">
    <property type="term" value="F:potassium ion transmembrane transporter activity"/>
    <property type="evidence" value="ECO:0007669"/>
    <property type="project" value="InterPro"/>
</dbReference>
<dbReference type="InterPro" id="IPR003855">
    <property type="entry name" value="K+_transporter"/>
</dbReference>
<accession>A0A699TKI5</accession>
<dbReference type="PANTHER" id="PTHR30540">
    <property type="entry name" value="OSMOTIC STRESS POTASSIUM TRANSPORTER"/>
    <property type="match status" value="1"/>
</dbReference>
<dbReference type="AlphaFoldDB" id="A0A699TKI5"/>
<name>A0A699TKI5_TANCI</name>
<feature type="non-terminal residue" evidence="2">
    <location>
        <position position="159"/>
    </location>
</feature>
<reference evidence="2" key="1">
    <citation type="journal article" date="2019" name="Sci. Rep.">
        <title>Draft genome of Tanacetum cinerariifolium, the natural source of mosquito coil.</title>
        <authorList>
            <person name="Yamashiro T."/>
            <person name="Shiraishi A."/>
            <person name="Satake H."/>
            <person name="Nakayama K."/>
        </authorList>
    </citation>
    <scope>NUCLEOTIDE SEQUENCE</scope>
</reference>
<organism evidence="2">
    <name type="scientific">Tanacetum cinerariifolium</name>
    <name type="common">Dalmatian daisy</name>
    <name type="synonym">Chrysanthemum cinerariifolium</name>
    <dbReference type="NCBI Taxonomy" id="118510"/>
    <lineage>
        <taxon>Eukaryota</taxon>
        <taxon>Viridiplantae</taxon>
        <taxon>Streptophyta</taxon>
        <taxon>Embryophyta</taxon>
        <taxon>Tracheophyta</taxon>
        <taxon>Spermatophyta</taxon>
        <taxon>Magnoliopsida</taxon>
        <taxon>eudicotyledons</taxon>
        <taxon>Gunneridae</taxon>
        <taxon>Pentapetalae</taxon>
        <taxon>asterids</taxon>
        <taxon>campanulids</taxon>
        <taxon>Asterales</taxon>
        <taxon>Asteraceae</taxon>
        <taxon>Asteroideae</taxon>
        <taxon>Anthemideae</taxon>
        <taxon>Anthemidinae</taxon>
        <taxon>Tanacetum</taxon>
    </lineage>
</organism>
<feature type="domain" description="K+ potassium transporter C-terminal" evidence="1">
    <location>
        <begin position="3"/>
        <end position="51"/>
    </location>
</feature>